<protein>
    <submittedName>
        <fullName evidence="2">Uncharacterized protein</fullName>
    </submittedName>
</protein>
<name>A0ABT6MKB6_9NOCA</name>
<evidence type="ECO:0000313" key="3">
    <source>
        <dbReference type="Proteomes" id="UP001160334"/>
    </source>
</evidence>
<proteinExistence type="predicted"/>
<keyword evidence="3" id="KW-1185">Reference proteome</keyword>
<dbReference type="RefSeq" id="WP_280763549.1">
    <property type="nucleotide sequence ID" value="NZ_JARXVC010000020.1"/>
</dbReference>
<reference evidence="2 3" key="1">
    <citation type="submission" date="2023-04" db="EMBL/GenBank/DDBJ databases">
        <title>Forest soil microbial communities from Buena Vista Peninsula, Colon Province, Panama.</title>
        <authorList>
            <person name="Bouskill N."/>
        </authorList>
    </citation>
    <scope>NUCLEOTIDE SEQUENCE [LARGE SCALE GENOMIC DNA]</scope>
    <source>
        <strain evidence="2 3">CFH S0262</strain>
    </source>
</reference>
<keyword evidence="1" id="KW-0472">Membrane</keyword>
<feature type="transmembrane region" description="Helical" evidence="1">
    <location>
        <begin position="7"/>
        <end position="32"/>
    </location>
</feature>
<feature type="transmembrane region" description="Helical" evidence="1">
    <location>
        <begin position="44"/>
        <end position="64"/>
    </location>
</feature>
<evidence type="ECO:0000313" key="2">
    <source>
        <dbReference type="EMBL" id="MDH6284324.1"/>
    </source>
</evidence>
<accession>A0ABT6MKB6</accession>
<gene>
    <name evidence="2" type="ORF">M2280_005582</name>
</gene>
<dbReference type="Proteomes" id="UP001160334">
    <property type="component" value="Unassembled WGS sequence"/>
</dbReference>
<organism evidence="2 3">
    <name type="scientific">Prescottella agglutinans</name>
    <dbReference type="NCBI Taxonomy" id="1644129"/>
    <lineage>
        <taxon>Bacteria</taxon>
        <taxon>Bacillati</taxon>
        <taxon>Actinomycetota</taxon>
        <taxon>Actinomycetes</taxon>
        <taxon>Mycobacteriales</taxon>
        <taxon>Nocardiaceae</taxon>
        <taxon>Prescottella</taxon>
    </lineage>
</organism>
<comment type="caution">
    <text evidence="2">The sequence shown here is derived from an EMBL/GenBank/DDBJ whole genome shotgun (WGS) entry which is preliminary data.</text>
</comment>
<sequence>MRADRRWVFGVAAAPVVFAVMVAVVLGMLGGFPNGSLADAVTVNWMLAFMFGAVVYVPGTFLLLVGSNIVSTHPRVGPATATVGLVAMSTFWLLILIGGVLESLDGPPPPYSGSWAPYLPLGGAIVFSVPFLLLAAANTYVVWRLWALRRRDLLTT</sequence>
<feature type="transmembrane region" description="Helical" evidence="1">
    <location>
        <begin position="76"/>
        <end position="101"/>
    </location>
</feature>
<keyword evidence="1" id="KW-0812">Transmembrane</keyword>
<keyword evidence="1" id="KW-1133">Transmembrane helix</keyword>
<evidence type="ECO:0000256" key="1">
    <source>
        <dbReference type="SAM" id="Phobius"/>
    </source>
</evidence>
<feature type="transmembrane region" description="Helical" evidence="1">
    <location>
        <begin position="121"/>
        <end position="143"/>
    </location>
</feature>
<dbReference type="EMBL" id="JARXVC010000020">
    <property type="protein sequence ID" value="MDH6284324.1"/>
    <property type="molecule type" value="Genomic_DNA"/>
</dbReference>